<dbReference type="EMBL" id="ON392166">
    <property type="protein sequence ID" value="URC18039.1"/>
    <property type="molecule type" value="Genomic_DNA"/>
</dbReference>
<sequence length="130" mass="14241">MSALSPRQMFLLDQACQPLREAFPSYGPYLVGTASERGPYRDVDVRLIMEDVEFDKLCSAVGLPAIWFLGLGLGQYLASLTGLPIDFQIQRATEANAVHGDKMRNPLGLRGLGNYQGDTPVQSPDVPSDR</sequence>
<gene>
    <name evidence="2" type="primary">1</name>
    <name evidence="2" type="ORF">SEA_COLE_1</name>
</gene>
<evidence type="ECO:0000313" key="3">
    <source>
        <dbReference type="Proteomes" id="UP001055786"/>
    </source>
</evidence>
<protein>
    <submittedName>
        <fullName evidence="2">Nucleotidyl transferase</fullName>
    </submittedName>
</protein>
<dbReference type="RefSeq" id="YP_010760967.1">
    <property type="nucleotide sequence ID" value="NC_073590.1"/>
</dbReference>
<feature type="region of interest" description="Disordered" evidence="1">
    <location>
        <begin position="109"/>
        <end position="130"/>
    </location>
</feature>
<proteinExistence type="predicted"/>
<keyword evidence="2" id="KW-0808">Transferase</keyword>
<accession>A0A9E7E7H7</accession>
<dbReference type="GeneID" id="80034109"/>
<dbReference type="GO" id="GO:0016740">
    <property type="term" value="F:transferase activity"/>
    <property type="evidence" value="ECO:0007669"/>
    <property type="project" value="UniProtKB-KW"/>
</dbReference>
<dbReference type="KEGG" id="vg:80034109"/>
<reference evidence="2" key="1">
    <citation type="submission" date="2022-04" db="EMBL/GenBank/DDBJ databases">
        <authorList>
            <person name="Alexander J."/>
            <person name="Beall E."/>
            <person name="Blank A."/>
            <person name="Christensen S."/>
            <person name="Falteisek K."/>
            <person name="Fields K."/>
            <person name="Fields S."/>
            <person name="Hubble C."/>
            <person name="Johnson G."/>
            <person name="Kaiser C."/>
            <person name="Kowalski P."/>
            <person name="McCafferty N."/>
            <person name="McIver B."/>
            <person name="Montour A."/>
            <person name="Ott P."/>
            <person name="Pennel L."/>
            <person name="Poncelet M."/>
            <person name="Qureshi E."/>
            <person name="Robertson C."/>
            <person name="Saeed A."/>
            <person name="Schulz N."/>
            <person name="Xiong S."/>
            <person name="Klyczek K."/>
            <person name="Garlena R.A."/>
            <person name="Russell D.A."/>
            <person name="Jacobs-Sera D."/>
            <person name="Hatfull G.F."/>
        </authorList>
    </citation>
    <scope>NUCLEOTIDE SEQUENCE</scope>
</reference>
<organism evidence="2 3">
    <name type="scientific">Arthrobacter phage Cole</name>
    <dbReference type="NCBI Taxonomy" id="2944951"/>
    <lineage>
        <taxon>Viruses</taxon>
        <taxon>Duplodnaviria</taxon>
        <taxon>Heunggongvirae</taxon>
        <taxon>Uroviricota</taxon>
        <taxon>Caudoviricetes</taxon>
        <taxon>Daemsvirinae</taxon>
        <taxon>Nanditavirus</taxon>
        <taxon>Nanditavirus cole</taxon>
    </lineage>
</organism>
<evidence type="ECO:0000313" key="2">
    <source>
        <dbReference type="EMBL" id="URC18039.1"/>
    </source>
</evidence>
<evidence type="ECO:0000256" key="1">
    <source>
        <dbReference type="SAM" id="MobiDB-lite"/>
    </source>
</evidence>
<dbReference type="Proteomes" id="UP001055786">
    <property type="component" value="Segment"/>
</dbReference>
<name>A0A9E7E7H7_9CAUD</name>
<keyword evidence="3" id="KW-1185">Reference proteome</keyword>